<comment type="similarity">
    <text evidence="3">Belongs to the CobB/CobQ family. CobQ subfamily.</text>
</comment>
<dbReference type="CDD" id="cd03130">
    <property type="entry name" value="GATase1_CobB"/>
    <property type="match status" value="1"/>
</dbReference>
<evidence type="ECO:0000256" key="3">
    <source>
        <dbReference type="ARBA" id="ARBA00006205"/>
    </source>
</evidence>
<dbReference type="SUPFAM" id="SSF52540">
    <property type="entry name" value="P-loop containing nucleoside triphosphate hydrolases"/>
    <property type="match status" value="1"/>
</dbReference>
<feature type="domain" description="CobB/CobQ-like glutamine amidotransferase" evidence="11">
    <location>
        <begin position="239"/>
        <end position="421"/>
    </location>
</feature>
<evidence type="ECO:0000256" key="2">
    <source>
        <dbReference type="ARBA" id="ARBA00004953"/>
    </source>
</evidence>
<reference evidence="12 13" key="1">
    <citation type="submission" date="2016-02" db="EMBL/GenBank/DDBJ databases">
        <authorList>
            <person name="Wen L."/>
            <person name="He K."/>
            <person name="Yang H."/>
        </authorList>
    </citation>
    <scope>NUCLEOTIDE SEQUENCE [LARGE SCALE GENOMIC DNA]</scope>
    <source>
        <strain evidence="12 13">TSA40</strain>
    </source>
</reference>
<dbReference type="NCBIfam" id="NF002204">
    <property type="entry name" value="PRK01077.1"/>
    <property type="match status" value="1"/>
</dbReference>
<dbReference type="Pfam" id="PF01656">
    <property type="entry name" value="CbiA"/>
    <property type="match status" value="1"/>
</dbReference>
<comment type="pathway">
    <text evidence="2">Cofactor biosynthesis; adenosylcobalamin biosynthesis.</text>
</comment>
<evidence type="ECO:0000256" key="8">
    <source>
        <dbReference type="ARBA" id="ARBA00022842"/>
    </source>
</evidence>
<evidence type="ECO:0000256" key="1">
    <source>
        <dbReference type="ARBA" id="ARBA00001946"/>
    </source>
</evidence>
<dbReference type="InterPro" id="IPR029062">
    <property type="entry name" value="Class_I_gatase-like"/>
</dbReference>
<dbReference type="PANTHER" id="PTHR43873">
    <property type="entry name" value="COBYRINATE A,C-DIAMIDE SYNTHASE"/>
    <property type="match status" value="1"/>
</dbReference>
<dbReference type="InterPro" id="IPR027417">
    <property type="entry name" value="P-loop_NTPase"/>
</dbReference>
<dbReference type="InterPro" id="IPR002586">
    <property type="entry name" value="CobQ/CobB/MinD/ParA_Nub-bd_dom"/>
</dbReference>
<dbReference type="InterPro" id="IPR004484">
    <property type="entry name" value="CbiA/CobB_synth"/>
</dbReference>
<organism evidence="12 13">
    <name type="scientific">Noviherbaspirillum denitrificans</name>
    <dbReference type="NCBI Taxonomy" id="1968433"/>
    <lineage>
        <taxon>Bacteria</taxon>
        <taxon>Pseudomonadati</taxon>
        <taxon>Pseudomonadota</taxon>
        <taxon>Betaproteobacteria</taxon>
        <taxon>Burkholderiales</taxon>
        <taxon>Oxalobacteraceae</taxon>
        <taxon>Noviherbaspirillum</taxon>
    </lineage>
</organism>
<comment type="caution">
    <text evidence="12">The sequence shown here is derived from an EMBL/GenBank/DDBJ whole genome shotgun (WGS) entry which is preliminary data.</text>
</comment>
<dbReference type="NCBIfam" id="TIGR00379">
    <property type="entry name" value="cobB"/>
    <property type="match status" value="1"/>
</dbReference>
<evidence type="ECO:0000313" key="13">
    <source>
        <dbReference type="Proteomes" id="UP000197535"/>
    </source>
</evidence>
<dbReference type="Pfam" id="PF07685">
    <property type="entry name" value="GATase_3"/>
    <property type="match status" value="1"/>
</dbReference>
<protein>
    <submittedName>
        <fullName evidence="12">Cobyrinic acid a,c-diamide synthase</fullName>
    </submittedName>
</protein>
<dbReference type="Gene3D" id="3.40.50.300">
    <property type="entry name" value="P-loop containing nucleotide triphosphate hydrolases"/>
    <property type="match status" value="2"/>
</dbReference>
<gene>
    <name evidence="12" type="ORF">AYR66_25830</name>
</gene>
<keyword evidence="8" id="KW-0460">Magnesium</keyword>
<dbReference type="RefSeq" id="WP_234814969.1">
    <property type="nucleotide sequence ID" value="NZ_LSTO01000001.1"/>
</dbReference>
<dbReference type="PROSITE" id="PS51274">
    <property type="entry name" value="GATASE_COBBQ"/>
    <property type="match status" value="1"/>
</dbReference>
<evidence type="ECO:0000256" key="5">
    <source>
        <dbReference type="ARBA" id="ARBA00022598"/>
    </source>
</evidence>
<proteinExistence type="inferred from homology"/>
<accession>A0A254TIJ0</accession>
<evidence type="ECO:0000256" key="6">
    <source>
        <dbReference type="ARBA" id="ARBA00022741"/>
    </source>
</evidence>
<evidence type="ECO:0000256" key="7">
    <source>
        <dbReference type="ARBA" id="ARBA00022840"/>
    </source>
</evidence>
<evidence type="ECO:0000256" key="9">
    <source>
        <dbReference type="ARBA" id="ARBA00022962"/>
    </source>
</evidence>
<keyword evidence="5" id="KW-0436">Ligase</keyword>
<dbReference type="Gene3D" id="3.40.50.880">
    <property type="match status" value="1"/>
</dbReference>
<dbReference type="AlphaFoldDB" id="A0A254TIJ0"/>
<feature type="domain" description="CobQ/CobB/MinD/ParA nucleotide binding" evidence="10">
    <location>
        <begin position="10"/>
        <end position="183"/>
    </location>
</feature>
<keyword evidence="13" id="KW-1185">Reference proteome</keyword>
<dbReference type="EMBL" id="LSTO01000001">
    <property type="protein sequence ID" value="OWW22404.1"/>
    <property type="molecule type" value="Genomic_DNA"/>
</dbReference>
<dbReference type="SUPFAM" id="SSF52317">
    <property type="entry name" value="Class I glutamine amidotransferase-like"/>
    <property type="match status" value="1"/>
</dbReference>
<keyword evidence="4" id="KW-0169">Cobalamin biosynthesis</keyword>
<dbReference type="GO" id="GO:0005524">
    <property type="term" value="F:ATP binding"/>
    <property type="evidence" value="ECO:0007669"/>
    <property type="project" value="UniProtKB-KW"/>
</dbReference>
<evidence type="ECO:0000256" key="4">
    <source>
        <dbReference type="ARBA" id="ARBA00022573"/>
    </source>
</evidence>
<dbReference type="Proteomes" id="UP000197535">
    <property type="component" value="Unassembled WGS sequence"/>
</dbReference>
<dbReference type="PANTHER" id="PTHR43873:SF1">
    <property type="entry name" value="COBYRINATE A,C-DIAMIDE SYNTHASE"/>
    <property type="match status" value="1"/>
</dbReference>
<dbReference type="GO" id="GO:0042242">
    <property type="term" value="F:cobyrinic acid a,c-diamide synthase activity"/>
    <property type="evidence" value="ECO:0007669"/>
    <property type="project" value="InterPro"/>
</dbReference>
<keyword evidence="7" id="KW-0067">ATP-binding</keyword>
<comment type="cofactor">
    <cofactor evidence="1">
        <name>Mg(2+)</name>
        <dbReference type="ChEBI" id="CHEBI:18420"/>
    </cofactor>
</comment>
<sequence>MTSRYTARAVMMAAISSGQGKTSVTAALARKLTQQGLRVRVFKTGPDFLDPLILQRASGAPVENLDLWMVGLDRCRALLAQAATEADVILVEGVMGLYDGTPSSADLARAFGIPVMVVLDAGAMAQTAGALVLGLQQYGPVDVAGVIANRVGTLRHAQMIRDAMRGIPLLGTLARQAESLPERHLGLVLPEEVAAFDAILDRLAQELTLDDAAWQAMQPVDFIDAGEPARPARSLQGKTIAVARDGAFAFLYPGNLACLRELGAALKFFSPLADEALPEGIDAVYLPGGYPELHGQALSGAARWQQSIRAAHQAHVPVVAECGGMMALAESITCTDGATWAMAGILPGRVVMQTRLAAIGQQALHTPQGELRGHAFHYSRLESGVAPAARTVKQVSGEAGEPVYRVGSLTASYFHAYFPSNPAAVADLFLGVS</sequence>
<evidence type="ECO:0000313" key="12">
    <source>
        <dbReference type="EMBL" id="OWW22404.1"/>
    </source>
</evidence>
<evidence type="ECO:0000259" key="10">
    <source>
        <dbReference type="Pfam" id="PF01656"/>
    </source>
</evidence>
<keyword evidence="6" id="KW-0547">Nucleotide-binding</keyword>
<dbReference type="CDD" id="cd05388">
    <property type="entry name" value="CobB_N"/>
    <property type="match status" value="1"/>
</dbReference>
<dbReference type="GO" id="GO:0009236">
    <property type="term" value="P:cobalamin biosynthetic process"/>
    <property type="evidence" value="ECO:0007669"/>
    <property type="project" value="UniProtKB-KW"/>
</dbReference>
<keyword evidence="9" id="KW-0315">Glutamine amidotransferase</keyword>
<name>A0A254TIJ0_9BURK</name>
<dbReference type="InterPro" id="IPR011698">
    <property type="entry name" value="GATase_3"/>
</dbReference>
<evidence type="ECO:0000259" key="11">
    <source>
        <dbReference type="Pfam" id="PF07685"/>
    </source>
</evidence>